<proteinExistence type="predicted"/>
<dbReference type="EMBL" id="JASSQD010000001">
    <property type="protein sequence ID" value="MDK9557715.1"/>
    <property type="molecule type" value="Genomic_DNA"/>
</dbReference>
<comment type="caution">
    <text evidence="3">The sequence shown here is derived from an EMBL/GenBank/DDBJ whole genome shotgun (WGS) entry which is preliminary data.</text>
</comment>
<gene>
    <name evidence="3" type="ORF">QQF73_08780</name>
</gene>
<evidence type="ECO:0000313" key="3">
    <source>
        <dbReference type="EMBL" id="MDK9557715.1"/>
    </source>
</evidence>
<dbReference type="Proteomes" id="UP001223547">
    <property type="component" value="Unassembled WGS sequence"/>
</dbReference>
<organism evidence="3 4">
    <name type="scientific">Marinobacter albus</name>
    <dbReference type="NCBI Taxonomy" id="3030833"/>
    <lineage>
        <taxon>Bacteria</taxon>
        <taxon>Pseudomonadati</taxon>
        <taxon>Pseudomonadota</taxon>
        <taxon>Gammaproteobacteria</taxon>
        <taxon>Pseudomonadales</taxon>
        <taxon>Marinobacteraceae</taxon>
        <taxon>Marinobacter</taxon>
    </lineage>
</organism>
<dbReference type="RefSeq" id="WP_219865832.1">
    <property type="nucleotide sequence ID" value="NZ_JASSQD010000001.1"/>
</dbReference>
<sequence length="116" mass="12512">MGKPNSALLALVGMLAFAWNSGIAASEASGDSSRDGNPLTVEGISASVGEDNPRVLYILPWQAPSLPRRPRQELEDKAPELVQPVNPITLEQHRVFRQTLNPLVLSPGRDSTVTTQ</sequence>
<accession>A0ABT7HBH7</accession>
<protein>
    <submittedName>
        <fullName evidence="3">Uncharacterized protein</fullName>
    </submittedName>
</protein>
<keyword evidence="2" id="KW-0732">Signal</keyword>
<feature type="signal peptide" evidence="2">
    <location>
        <begin position="1"/>
        <end position="24"/>
    </location>
</feature>
<feature type="region of interest" description="Disordered" evidence="1">
    <location>
        <begin position="26"/>
        <end position="45"/>
    </location>
</feature>
<reference evidence="3 4" key="1">
    <citation type="submission" date="2023-05" db="EMBL/GenBank/DDBJ databases">
        <title>Marinobacter albus sp. nov., a marine bacterium isolated from sand in a coastal intertidal zone of huludao.</title>
        <authorList>
            <person name="Deng T."/>
        </authorList>
    </citation>
    <scope>NUCLEOTIDE SEQUENCE [LARGE SCALE GENOMIC DNA]</scope>
    <source>
        <strain evidence="3 4">M216</strain>
    </source>
</reference>
<keyword evidence="4" id="KW-1185">Reference proteome</keyword>
<name>A0ABT7HBH7_9GAMM</name>
<feature type="chain" id="PRO_5046272598" evidence="2">
    <location>
        <begin position="25"/>
        <end position="116"/>
    </location>
</feature>
<evidence type="ECO:0000313" key="4">
    <source>
        <dbReference type="Proteomes" id="UP001223547"/>
    </source>
</evidence>
<evidence type="ECO:0000256" key="1">
    <source>
        <dbReference type="SAM" id="MobiDB-lite"/>
    </source>
</evidence>
<evidence type="ECO:0000256" key="2">
    <source>
        <dbReference type="SAM" id="SignalP"/>
    </source>
</evidence>